<organism evidence="2">
    <name type="scientific">Lepeophtheirus salmonis</name>
    <name type="common">Salmon louse</name>
    <name type="synonym">Caligus salmonis</name>
    <dbReference type="NCBI Taxonomy" id="72036"/>
    <lineage>
        <taxon>Eukaryota</taxon>
        <taxon>Metazoa</taxon>
        <taxon>Ecdysozoa</taxon>
        <taxon>Arthropoda</taxon>
        <taxon>Crustacea</taxon>
        <taxon>Multicrustacea</taxon>
        <taxon>Hexanauplia</taxon>
        <taxon>Copepoda</taxon>
        <taxon>Siphonostomatoida</taxon>
        <taxon>Caligidae</taxon>
        <taxon>Lepeophtheirus</taxon>
    </lineage>
</organism>
<evidence type="ECO:0000256" key="1">
    <source>
        <dbReference type="SAM" id="MobiDB-lite"/>
    </source>
</evidence>
<proteinExistence type="predicted"/>
<dbReference type="EMBL" id="HACA01011225">
    <property type="protein sequence ID" value="CDW28586.1"/>
    <property type="molecule type" value="Transcribed_RNA"/>
</dbReference>
<feature type="region of interest" description="Disordered" evidence="1">
    <location>
        <begin position="1"/>
        <end position="31"/>
    </location>
</feature>
<feature type="compositionally biased region" description="Polar residues" evidence="1">
    <location>
        <begin position="1"/>
        <end position="13"/>
    </location>
</feature>
<accession>A0A0K2TT60</accession>
<dbReference type="AlphaFoldDB" id="A0A0K2TT60"/>
<sequence length="31" mass="3120">MASSILSVTSSGFSMGKIPVDTPANIPVLAK</sequence>
<reference evidence="2" key="1">
    <citation type="submission" date="2014-05" db="EMBL/GenBank/DDBJ databases">
        <authorList>
            <person name="Chronopoulou M."/>
        </authorList>
    </citation>
    <scope>NUCLEOTIDE SEQUENCE</scope>
    <source>
        <tissue evidence="2">Whole organism</tissue>
    </source>
</reference>
<evidence type="ECO:0000313" key="2">
    <source>
        <dbReference type="EMBL" id="CDW28586.1"/>
    </source>
</evidence>
<protein>
    <submittedName>
        <fullName evidence="2">Uncharacterized protein</fullName>
    </submittedName>
</protein>
<name>A0A0K2TT60_LEPSM</name>